<reference evidence="1" key="1">
    <citation type="submission" date="2018-05" db="EMBL/GenBank/DDBJ databases">
        <authorList>
            <person name="Lanie J.A."/>
            <person name="Ng W.-L."/>
            <person name="Kazmierczak K.M."/>
            <person name="Andrzejewski T.M."/>
            <person name="Davidsen T.M."/>
            <person name="Wayne K.J."/>
            <person name="Tettelin H."/>
            <person name="Glass J.I."/>
            <person name="Rusch D."/>
            <person name="Podicherti R."/>
            <person name="Tsui H.-C.T."/>
            <person name="Winkler M.E."/>
        </authorList>
    </citation>
    <scope>NUCLEOTIDE SEQUENCE</scope>
</reference>
<dbReference type="AlphaFoldDB" id="A0A382XFU1"/>
<protein>
    <submittedName>
        <fullName evidence="1">Uncharacterized protein</fullName>
    </submittedName>
</protein>
<sequence length="52" mass="5800">MKKTLFTLILAIFFISPEILRADNFSIGTMAISRPNYEGADGKEVDILPLLD</sequence>
<feature type="non-terminal residue" evidence="1">
    <location>
        <position position="52"/>
    </location>
</feature>
<dbReference type="EMBL" id="UINC01166975">
    <property type="protein sequence ID" value="SVD69218.1"/>
    <property type="molecule type" value="Genomic_DNA"/>
</dbReference>
<evidence type="ECO:0000313" key="1">
    <source>
        <dbReference type="EMBL" id="SVD69218.1"/>
    </source>
</evidence>
<proteinExistence type="predicted"/>
<gene>
    <name evidence="1" type="ORF">METZ01_LOCUS422072</name>
</gene>
<organism evidence="1">
    <name type="scientific">marine metagenome</name>
    <dbReference type="NCBI Taxonomy" id="408172"/>
    <lineage>
        <taxon>unclassified sequences</taxon>
        <taxon>metagenomes</taxon>
        <taxon>ecological metagenomes</taxon>
    </lineage>
</organism>
<accession>A0A382XFU1</accession>
<name>A0A382XFU1_9ZZZZ</name>